<dbReference type="STRING" id="98403.A0A151GUB5"/>
<dbReference type="AlphaFoldDB" id="A0A151GUB5"/>
<name>A0A151GUB5_DRECN</name>
<dbReference type="RefSeq" id="XP_040660020.1">
    <property type="nucleotide sequence ID" value="XM_040799137.1"/>
</dbReference>
<keyword evidence="3" id="KW-1185">Reference proteome</keyword>
<evidence type="ECO:0000256" key="1">
    <source>
        <dbReference type="SAM" id="MobiDB-lite"/>
    </source>
</evidence>
<feature type="region of interest" description="Disordered" evidence="1">
    <location>
        <begin position="370"/>
        <end position="412"/>
    </location>
</feature>
<proteinExistence type="predicted"/>
<dbReference type="Proteomes" id="UP000076580">
    <property type="component" value="Chromosome 01"/>
</dbReference>
<evidence type="ECO:0000313" key="2">
    <source>
        <dbReference type="EMBL" id="KYK60668.1"/>
    </source>
</evidence>
<evidence type="ECO:0000313" key="3">
    <source>
        <dbReference type="Proteomes" id="UP000076580"/>
    </source>
</evidence>
<feature type="compositionally biased region" description="Basic and acidic residues" evidence="1">
    <location>
        <begin position="160"/>
        <end position="170"/>
    </location>
</feature>
<dbReference type="EMBL" id="LAYC01000001">
    <property type="protein sequence ID" value="KYK60668.1"/>
    <property type="molecule type" value="Genomic_DNA"/>
</dbReference>
<feature type="region of interest" description="Disordered" evidence="1">
    <location>
        <begin position="290"/>
        <end position="318"/>
    </location>
</feature>
<gene>
    <name evidence="2" type="ORF">DCS_01806</name>
</gene>
<organism evidence="2 3">
    <name type="scientific">Drechmeria coniospora</name>
    <name type="common">Nematophagous fungus</name>
    <name type="synonym">Meria coniospora</name>
    <dbReference type="NCBI Taxonomy" id="98403"/>
    <lineage>
        <taxon>Eukaryota</taxon>
        <taxon>Fungi</taxon>
        <taxon>Dikarya</taxon>
        <taxon>Ascomycota</taxon>
        <taxon>Pezizomycotina</taxon>
        <taxon>Sordariomycetes</taxon>
        <taxon>Hypocreomycetidae</taxon>
        <taxon>Hypocreales</taxon>
        <taxon>Ophiocordycipitaceae</taxon>
        <taxon>Drechmeria</taxon>
    </lineage>
</organism>
<comment type="caution">
    <text evidence="2">The sequence shown here is derived from an EMBL/GenBank/DDBJ whole genome shotgun (WGS) entry which is preliminary data.</text>
</comment>
<evidence type="ECO:0008006" key="4">
    <source>
        <dbReference type="Google" id="ProtNLM"/>
    </source>
</evidence>
<feature type="compositionally biased region" description="Low complexity" evidence="1">
    <location>
        <begin position="218"/>
        <end position="227"/>
    </location>
</feature>
<sequence length="484" mass="52036">MPEKELQAMSSQTSVHFPLEPLPASVLAARETTRRNNARALGLCRSGCEEFDDHILLAGGLERGSVTGVSCEDEDGFGLVILARHLCDDKGSKALVITPRPAGVLLGALRDGIGAELAARGGGENVEAATRRCLERVMLSCVFDIDGLWEVLADLDRPVDTGVEHGKPEPQPDSTSENATKEERIGTPVPEIQDSEDDEALTPSPPPKQDTTSEQEESGAAPEAAAAAHKDKAPTLPSVVLVTHFSVLLTGLFAHREKSAAHTTIQLLSSQIRYLSRSLPSQPLFLLLNSTSSSSSPSPPAFKTTTKTTSPDAKPLEPTLRSIFNPAPLAIPGYHPPRAAIRRNKPSFGIVFSQMLDLHLLCTRVPKTRPDADARHRAAATNSDNKSESRSHGDSIYAAGDDGTWGPPAPTETGPAIVKYVTVVEVLLDDMGLWQGKRGHRPRREQRWGVVDVVSTNRVVNAIIRAESLHPELPTARGFGGRRP</sequence>
<dbReference type="GeneID" id="63714449"/>
<reference evidence="2 3" key="1">
    <citation type="journal article" date="2016" name="Sci. Rep.">
        <title>Insights into Adaptations to a Near-Obligate Nematode Endoparasitic Lifestyle from the Finished Genome of Drechmeria coniospora.</title>
        <authorList>
            <person name="Zhang L."/>
            <person name="Zhou Z."/>
            <person name="Guo Q."/>
            <person name="Fokkens L."/>
            <person name="Miskei M."/>
            <person name="Pocsi I."/>
            <person name="Zhang W."/>
            <person name="Chen M."/>
            <person name="Wang L."/>
            <person name="Sun Y."/>
            <person name="Donzelli B.G."/>
            <person name="Gibson D.M."/>
            <person name="Nelson D.R."/>
            <person name="Luo J.G."/>
            <person name="Rep M."/>
            <person name="Liu H."/>
            <person name="Yang S."/>
            <person name="Wang J."/>
            <person name="Krasnoff S.B."/>
            <person name="Xu Y."/>
            <person name="Molnar I."/>
            <person name="Lin M."/>
        </authorList>
    </citation>
    <scope>NUCLEOTIDE SEQUENCE [LARGE SCALE GENOMIC DNA]</scope>
    <source>
        <strain evidence="2 3">ARSEF 6962</strain>
    </source>
</reference>
<feature type="region of interest" description="Disordered" evidence="1">
    <location>
        <begin position="160"/>
        <end position="231"/>
    </location>
</feature>
<accession>A0A151GUB5</accession>
<dbReference type="InParanoid" id="A0A151GUB5"/>
<protein>
    <recommendedName>
        <fullName evidence="4">Fasciclin domain family protein</fullName>
    </recommendedName>
</protein>
<feature type="compositionally biased region" description="Low complexity" evidence="1">
    <location>
        <begin position="290"/>
        <end position="311"/>
    </location>
</feature>